<keyword evidence="2" id="KW-1185">Reference proteome</keyword>
<gene>
    <name evidence="1" type="ORF">PoB_004076500</name>
</gene>
<evidence type="ECO:0000313" key="1">
    <source>
        <dbReference type="EMBL" id="GFO14260.1"/>
    </source>
</evidence>
<accession>A0AAV4B100</accession>
<organism evidence="1 2">
    <name type="scientific">Plakobranchus ocellatus</name>
    <dbReference type="NCBI Taxonomy" id="259542"/>
    <lineage>
        <taxon>Eukaryota</taxon>
        <taxon>Metazoa</taxon>
        <taxon>Spiralia</taxon>
        <taxon>Lophotrochozoa</taxon>
        <taxon>Mollusca</taxon>
        <taxon>Gastropoda</taxon>
        <taxon>Heterobranchia</taxon>
        <taxon>Euthyneura</taxon>
        <taxon>Panpulmonata</taxon>
        <taxon>Sacoglossa</taxon>
        <taxon>Placobranchoidea</taxon>
        <taxon>Plakobranchidae</taxon>
        <taxon>Plakobranchus</taxon>
    </lineage>
</organism>
<dbReference type="EMBL" id="BLXT01004553">
    <property type="protein sequence ID" value="GFO14260.1"/>
    <property type="molecule type" value="Genomic_DNA"/>
</dbReference>
<proteinExistence type="predicted"/>
<protein>
    <submittedName>
        <fullName evidence="1">Uncharacterized protein</fullName>
    </submittedName>
</protein>
<reference evidence="1 2" key="1">
    <citation type="journal article" date="2021" name="Elife">
        <title>Chloroplast acquisition without the gene transfer in kleptoplastic sea slugs, Plakobranchus ocellatus.</title>
        <authorList>
            <person name="Maeda T."/>
            <person name="Takahashi S."/>
            <person name="Yoshida T."/>
            <person name="Shimamura S."/>
            <person name="Takaki Y."/>
            <person name="Nagai Y."/>
            <person name="Toyoda A."/>
            <person name="Suzuki Y."/>
            <person name="Arimoto A."/>
            <person name="Ishii H."/>
            <person name="Satoh N."/>
            <person name="Nishiyama T."/>
            <person name="Hasebe M."/>
            <person name="Maruyama T."/>
            <person name="Minagawa J."/>
            <person name="Obokata J."/>
            <person name="Shigenobu S."/>
        </authorList>
    </citation>
    <scope>NUCLEOTIDE SEQUENCE [LARGE SCALE GENOMIC DNA]</scope>
</reference>
<evidence type="ECO:0000313" key="2">
    <source>
        <dbReference type="Proteomes" id="UP000735302"/>
    </source>
</evidence>
<sequence>MSFLAHRKVTVIFVYMYGRSLPHAHSEQNLQPAAINSLCYVAVRGSLPNTVDEFSSREITHTKVSVYNLGKIAFLASKGIQHSCQVVSTAPGGLNKISLALFSKFMLSRFSITR</sequence>
<dbReference type="AlphaFoldDB" id="A0AAV4B100"/>
<comment type="caution">
    <text evidence="1">The sequence shown here is derived from an EMBL/GenBank/DDBJ whole genome shotgun (WGS) entry which is preliminary data.</text>
</comment>
<dbReference type="Proteomes" id="UP000735302">
    <property type="component" value="Unassembled WGS sequence"/>
</dbReference>
<name>A0AAV4B100_9GAST</name>